<dbReference type="STRING" id="1533.SAMN05443638_1231"/>
<dbReference type="Gene3D" id="3.10.530.10">
    <property type="entry name" value="CPE0013-like"/>
    <property type="match status" value="1"/>
</dbReference>
<dbReference type="InterPro" id="IPR036593">
    <property type="entry name" value="CPE0013-like_sf"/>
</dbReference>
<sequence>MERELICIVCPKGCHLKVDIENEKVTGNTCKRGEIYGLNEVKNPVRVVTSTVKIKDIKNKMVPVKTKDAIPKGKIFDVMKEIDSVEVTLPVEVGQVIIHNVLDTGVDIVSAKTVK</sequence>
<dbReference type="PANTHER" id="PTHR39450">
    <property type="entry name" value="MOLYBDOPTERIN OXIDOREDUCTASE, 4FE-4S CLUSTER-BINDING SUBUNIT"/>
    <property type="match status" value="1"/>
</dbReference>
<name>A0A1M4Y1P2_9CLOT</name>
<keyword evidence="2" id="KW-1185">Reference proteome</keyword>
<accession>A0A1M4Y1P2</accession>
<gene>
    <name evidence="1" type="ORF">SAMN05443638_1231</name>
</gene>
<dbReference type="AlphaFoldDB" id="A0A1M4Y1P2"/>
<dbReference type="Proteomes" id="UP000184035">
    <property type="component" value="Unassembled WGS sequence"/>
</dbReference>
<protein>
    <submittedName>
        <fullName evidence="1">CxxC motif-containing protein</fullName>
    </submittedName>
</protein>
<organism evidence="1 2">
    <name type="scientific">Clostridium fallax</name>
    <dbReference type="NCBI Taxonomy" id="1533"/>
    <lineage>
        <taxon>Bacteria</taxon>
        <taxon>Bacillati</taxon>
        <taxon>Bacillota</taxon>
        <taxon>Clostridia</taxon>
        <taxon>Eubacteriales</taxon>
        <taxon>Clostridiaceae</taxon>
        <taxon>Clostridium</taxon>
    </lineage>
</organism>
<reference evidence="1 2" key="1">
    <citation type="submission" date="2016-11" db="EMBL/GenBank/DDBJ databases">
        <authorList>
            <person name="Jaros S."/>
            <person name="Januszkiewicz K."/>
            <person name="Wedrychowicz H."/>
        </authorList>
    </citation>
    <scope>NUCLEOTIDE SEQUENCE [LARGE SCALE GENOMIC DNA]</scope>
    <source>
        <strain evidence="1 2">DSM 2631</strain>
    </source>
</reference>
<dbReference type="Pfam" id="PF07892">
    <property type="entry name" value="DUF1667"/>
    <property type="match status" value="1"/>
</dbReference>
<evidence type="ECO:0000313" key="2">
    <source>
        <dbReference type="Proteomes" id="UP000184035"/>
    </source>
</evidence>
<dbReference type="OrthoDB" id="9811531at2"/>
<dbReference type="RefSeq" id="WP_072896961.1">
    <property type="nucleotide sequence ID" value="NZ_FQVM01000023.1"/>
</dbReference>
<dbReference type="PANTHER" id="PTHR39450:SF1">
    <property type="entry name" value="DUF1667 DOMAIN-CONTAINING PROTEIN"/>
    <property type="match status" value="1"/>
</dbReference>
<proteinExistence type="predicted"/>
<dbReference type="InterPro" id="IPR012460">
    <property type="entry name" value="DUF1667"/>
</dbReference>
<dbReference type="SUPFAM" id="SSF160148">
    <property type="entry name" value="CPE0013-like"/>
    <property type="match status" value="1"/>
</dbReference>
<dbReference type="EMBL" id="FQVM01000023">
    <property type="protein sequence ID" value="SHE99402.1"/>
    <property type="molecule type" value="Genomic_DNA"/>
</dbReference>
<evidence type="ECO:0000313" key="1">
    <source>
        <dbReference type="EMBL" id="SHE99402.1"/>
    </source>
</evidence>